<name>A0A919PPR9_9ACTN</name>
<keyword evidence="7" id="KW-0067">ATP-binding</keyword>
<dbReference type="Pfam" id="PF07730">
    <property type="entry name" value="HisKA_3"/>
    <property type="match status" value="1"/>
</dbReference>
<evidence type="ECO:0000313" key="11">
    <source>
        <dbReference type="EMBL" id="GIG47992.1"/>
    </source>
</evidence>
<keyword evidence="3" id="KW-0597">Phosphoprotein</keyword>
<keyword evidence="9" id="KW-1133">Transmembrane helix</keyword>
<keyword evidence="5" id="KW-0547">Nucleotide-binding</keyword>
<evidence type="ECO:0000256" key="2">
    <source>
        <dbReference type="ARBA" id="ARBA00012438"/>
    </source>
</evidence>
<keyword evidence="8" id="KW-0902">Two-component regulatory system</keyword>
<dbReference type="GO" id="GO:0000155">
    <property type="term" value="F:phosphorelay sensor kinase activity"/>
    <property type="evidence" value="ECO:0007669"/>
    <property type="project" value="InterPro"/>
</dbReference>
<keyword evidence="6" id="KW-0418">Kinase</keyword>
<sequence length="372" mass="38297">MTMWMALGSAALTIVAVVVVMRGALSRTDTTLAVTAAVVSVIVTVGIAAGRPPGEGSPEWGASLLPSLIELAALMALTVRFAHRGRTESALLGAGAASLAIALLVLRLTSPASWPATVGAGGLWGLGAAVAAAVGLHLRRQDQRRERYAAEARRAQRLRLARDLHDFVAHDVSEMVAGAQAGQVVGADPAHAVALFRRIEQAGQHALATLDRTVHMLETQASTPGSGLEDVPALVARFDATGPVRARLTFDPTLTDSVPVAVAALAYRIVAEALTNVRRHAATATLVSVDVTRTGLSTLALTVTNDLSATAEQASRGVPAGRGLAGLAAAAGAVGGRVDAGRHDAGWRLSAQLPLTSARARETQCDDVTCRT</sequence>
<keyword evidence="9" id="KW-0812">Transmembrane</keyword>
<keyword evidence="12" id="KW-1185">Reference proteome</keyword>
<feature type="transmembrane region" description="Helical" evidence="9">
    <location>
        <begin position="32"/>
        <end position="50"/>
    </location>
</feature>
<dbReference type="AlphaFoldDB" id="A0A919PPR9"/>
<accession>A0A919PPR9</accession>
<reference evidence="11" key="1">
    <citation type="submission" date="2021-01" db="EMBL/GenBank/DDBJ databases">
        <title>Whole genome shotgun sequence of Dactylosporangium siamense NBRC 106093.</title>
        <authorList>
            <person name="Komaki H."/>
            <person name="Tamura T."/>
        </authorList>
    </citation>
    <scope>NUCLEOTIDE SEQUENCE</scope>
    <source>
        <strain evidence="11">NBRC 106093</strain>
    </source>
</reference>
<evidence type="ECO:0000313" key="12">
    <source>
        <dbReference type="Proteomes" id="UP000660611"/>
    </source>
</evidence>
<evidence type="ECO:0000256" key="1">
    <source>
        <dbReference type="ARBA" id="ARBA00000085"/>
    </source>
</evidence>
<dbReference type="GO" id="GO:0005524">
    <property type="term" value="F:ATP binding"/>
    <property type="evidence" value="ECO:0007669"/>
    <property type="project" value="UniProtKB-KW"/>
</dbReference>
<dbReference type="Gene3D" id="3.30.565.10">
    <property type="entry name" value="Histidine kinase-like ATPase, C-terminal domain"/>
    <property type="match status" value="1"/>
</dbReference>
<feature type="transmembrane region" description="Helical" evidence="9">
    <location>
        <begin position="6"/>
        <end position="25"/>
    </location>
</feature>
<evidence type="ECO:0000256" key="5">
    <source>
        <dbReference type="ARBA" id="ARBA00022741"/>
    </source>
</evidence>
<dbReference type="InterPro" id="IPR011712">
    <property type="entry name" value="Sig_transdc_His_kin_sub3_dim/P"/>
</dbReference>
<dbReference type="PANTHER" id="PTHR24421:SF10">
    <property type="entry name" value="NITRATE_NITRITE SENSOR PROTEIN NARQ"/>
    <property type="match status" value="1"/>
</dbReference>
<evidence type="ECO:0000256" key="6">
    <source>
        <dbReference type="ARBA" id="ARBA00022777"/>
    </source>
</evidence>
<evidence type="ECO:0000256" key="4">
    <source>
        <dbReference type="ARBA" id="ARBA00022679"/>
    </source>
</evidence>
<evidence type="ECO:0000256" key="8">
    <source>
        <dbReference type="ARBA" id="ARBA00023012"/>
    </source>
</evidence>
<evidence type="ECO:0000259" key="10">
    <source>
        <dbReference type="Pfam" id="PF07730"/>
    </source>
</evidence>
<gene>
    <name evidence="11" type="ORF">Dsi01nite_060330</name>
</gene>
<dbReference type="GO" id="GO:0016020">
    <property type="term" value="C:membrane"/>
    <property type="evidence" value="ECO:0007669"/>
    <property type="project" value="InterPro"/>
</dbReference>
<dbReference type="EC" id="2.7.13.3" evidence="2"/>
<proteinExistence type="predicted"/>
<feature type="domain" description="Signal transduction histidine kinase subgroup 3 dimerisation and phosphoacceptor" evidence="10">
    <location>
        <begin position="157"/>
        <end position="220"/>
    </location>
</feature>
<dbReference type="GO" id="GO:0046983">
    <property type="term" value="F:protein dimerization activity"/>
    <property type="evidence" value="ECO:0007669"/>
    <property type="project" value="InterPro"/>
</dbReference>
<evidence type="ECO:0000256" key="9">
    <source>
        <dbReference type="SAM" id="Phobius"/>
    </source>
</evidence>
<keyword evidence="9" id="KW-0472">Membrane</keyword>
<feature type="transmembrane region" description="Helical" evidence="9">
    <location>
        <begin position="89"/>
        <end position="108"/>
    </location>
</feature>
<protein>
    <recommendedName>
        <fullName evidence="2">histidine kinase</fullName>
        <ecNumber evidence="2">2.7.13.3</ecNumber>
    </recommendedName>
</protein>
<comment type="caution">
    <text evidence="11">The sequence shown here is derived from an EMBL/GenBank/DDBJ whole genome shotgun (WGS) entry which is preliminary data.</text>
</comment>
<dbReference type="InterPro" id="IPR036890">
    <property type="entry name" value="HATPase_C_sf"/>
</dbReference>
<evidence type="ECO:0000256" key="7">
    <source>
        <dbReference type="ARBA" id="ARBA00022840"/>
    </source>
</evidence>
<dbReference type="EMBL" id="BONQ01000091">
    <property type="protein sequence ID" value="GIG47992.1"/>
    <property type="molecule type" value="Genomic_DNA"/>
</dbReference>
<dbReference type="Proteomes" id="UP000660611">
    <property type="component" value="Unassembled WGS sequence"/>
</dbReference>
<feature type="transmembrane region" description="Helical" evidence="9">
    <location>
        <begin position="62"/>
        <end position="82"/>
    </location>
</feature>
<dbReference type="Gene3D" id="1.20.5.1930">
    <property type="match status" value="1"/>
</dbReference>
<feature type="transmembrane region" description="Helical" evidence="9">
    <location>
        <begin position="114"/>
        <end position="138"/>
    </location>
</feature>
<evidence type="ECO:0000256" key="3">
    <source>
        <dbReference type="ARBA" id="ARBA00022553"/>
    </source>
</evidence>
<organism evidence="11 12">
    <name type="scientific">Dactylosporangium siamense</name>
    <dbReference type="NCBI Taxonomy" id="685454"/>
    <lineage>
        <taxon>Bacteria</taxon>
        <taxon>Bacillati</taxon>
        <taxon>Actinomycetota</taxon>
        <taxon>Actinomycetes</taxon>
        <taxon>Micromonosporales</taxon>
        <taxon>Micromonosporaceae</taxon>
        <taxon>Dactylosporangium</taxon>
    </lineage>
</organism>
<dbReference type="PANTHER" id="PTHR24421">
    <property type="entry name" value="NITRATE/NITRITE SENSOR PROTEIN NARX-RELATED"/>
    <property type="match status" value="1"/>
</dbReference>
<comment type="catalytic activity">
    <reaction evidence="1">
        <text>ATP + protein L-histidine = ADP + protein N-phospho-L-histidine.</text>
        <dbReference type="EC" id="2.7.13.3"/>
    </reaction>
</comment>
<keyword evidence="4" id="KW-0808">Transferase</keyword>
<dbReference type="InterPro" id="IPR050482">
    <property type="entry name" value="Sensor_HK_TwoCompSys"/>
</dbReference>